<dbReference type="RefSeq" id="WP_107941775.1">
    <property type="nucleotide sequence ID" value="NZ_QANS01000010.1"/>
</dbReference>
<gene>
    <name evidence="2" type="ORF">CJD38_17835</name>
</gene>
<proteinExistence type="predicted"/>
<keyword evidence="3" id="KW-1185">Reference proteome</keyword>
<dbReference type="InterPro" id="IPR027417">
    <property type="entry name" value="P-loop_NTPase"/>
</dbReference>
<evidence type="ECO:0008006" key="4">
    <source>
        <dbReference type="Google" id="ProtNLM"/>
    </source>
</evidence>
<evidence type="ECO:0000313" key="3">
    <source>
        <dbReference type="Proteomes" id="UP000244248"/>
    </source>
</evidence>
<reference evidence="2 3" key="1">
    <citation type="submission" date="2018-04" db="EMBL/GenBank/DDBJ databases">
        <title>Novel species isolated from glacier.</title>
        <authorList>
            <person name="Liu Q."/>
            <person name="Xin Y.-H."/>
        </authorList>
    </citation>
    <scope>NUCLEOTIDE SEQUENCE [LARGE SCALE GENOMIC DNA]</scope>
    <source>
        <strain evidence="2 3">GT1R17</strain>
    </source>
</reference>
<dbReference type="InterPro" id="IPR049996">
    <property type="entry name" value="Slr7037-like"/>
</dbReference>
<keyword evidence="1" id="KW-0175">Coiled coil</keyword>
<organism evidence="2 3">
    <name type="scientific">Stenotrophobium rhamnosiphilum</name>
    <dbReference type="NCBI Taxonomy" id="2029166"/>
    <lineage>
        <taxon>Bacteria</taxon>
        <taxon>Pseudomonadati</taxon>
        <taxon>Pseudomonadota</taxon>
        <taxon>Gammaproteobacteria</taxon>
        <taxon>Nevskiales</taxon>
        <taxon>Nevskiaceae</taxon>
        <taxon>Stenotrophobium</taxon>
    </lineage>
</organism>
<dbReference type="Gene3D" id="3.40.50.300">
    <property type="entry name" value="P-loop containing nucleotide triphosphate hydrolases"/>
    <property type="match status" value="1"/>
</dbReference>
<dbReference type="AlphaFoldDB" id="A0A2T5MB27"/>
<sequence length="989" mass="111290">MKVGINKQIIGKAGNQTGISAGKANHLWTEYWTRPDLNINELAEEIKNGHGFGPWFKDAGNNGGYRSKENLICTQVLAVDIDNKDDQRQWTLSELVAFPFVMDHAGFIYTTATHSPENPRYRIVFALETELTDPEHIRAAYKALVAIFESDEATTAPAQCFYGSPQCHLEMVGKVLSDATVHALIRTQSAVTTPTPSRAKQKAATQSGNASAAVTPTFWIAEDTPVRCAGSSEYHHLNELQDKQKVHCPDPAHPDKSASAQVIRPAKRGVSGVYCFAHKRWYPVKRKFQLPEDPADKFWREQVDIRVGSPASATHFFDLTFDWRNPNEKLLDSLPSGDAIVLIKSPKGTGKTEVLKRLVDDTNKTVLVIGHRILLLREIAQRLSLDLYEHNQKPVKPTNKYAVTVDSLANRLRMDTPARQYHTVILDEVEQVISHMLSDTDSLVRGRFEIVKYLIYVVKHAKRLILSDADLGPNVEVLLKTAGRIADLDTAVIIHNRPKGFTLYNRTIPVDSKCEYGAPKIALYESESDLQEKMLSDYRDGTNLFVCCNSKKKAELIHGMLTATNATSLPVLLVTSDTRNTPAVIDFMIDPKKKFWDYSAIVSSPSLGSGVDLSLSFPSDSVGSPRVAVYGYFINGVNSHTDIDQHLGRVRNPTQVLAWVSPEERDEESRLDEIKKIIRERDVSFRRLTALDEYGYEMELADDPTLDIYAQALSVRNQSMRYFRKNFIRYKKNSGWVVDEIAATEQEHKELKALKKRADENLREEKSKRILSARKLDSQSADILRDARRSSGGIPDSEQAALDRYYLERFYCAEATAELIDLDDESRFQPAVERFECLMVADKALMQSDVSEVYLFPADREARLYTSRTLGQLLGALGLADIQKGNLPENWETCHDNLNGFREVVEDMTDADFSVMGLKKRKDIEKSPMITVTRVLASIGLKTKKTRRTSSEGDERTIWYGIDADSFAKMLGIANRRKDARTQVGVGRT</sequence>
<comment type="caution">
    <text evidence="2">The sequence shown here is derived from an EMBL/GenBank/DDBJ whole genome shotgun (WGS) entry which is preliminary data.</text>
</comment>
<name>A0A2T5MB27_9GAMM</name>
<dbReference type="SUPFAM" id="SSF52540">
    <property type="entry name" value="P-loop containing nucleoside triphosphate hydrolases"/>
    <property type="match status" value="1"/>
</dbReference>
<dbReference type="NCBIfam" id="NF042913">
    <property type="entry name" value="CyRepA1"/>
    <property type="match status" value="1"/>
</dbReference>
<dbReference type="EMBL" id="QANS01000010">
    <property type="protein sequence ID" value="PTU28211.1"/>
    <property type="molecule type" value="Genomic_DNA"/>
</dbReference>
<accession>A0A2T5MB27</accession>
<feature type="coiled-coil region" evidence="1">
    <location>
        <begin position="741"/>
        <end position="768"/>
    </location>
</feature>
<dbReference type="OrthoDB" id="9763644at2"/>
<dbReference type="Proteomes" id="UP000244248">
    <property type="component" value="Unassembled WGS sequence"/>
</dbReference>
<evidence type="ECO:0000313" key="2">
    <source>
        <dbReference type="EMBL" id="PTU28211.1"/>
    </source>
</evidence>
<evidence type="ECO:0000256" key="1">
    <source>
        <dbReference type="SAM" id="Coils"/>
    </source>
</evidence>
<protein>
    <recommendedName>
        <fullName evidence="4">Replication origin-binding protein domain-containing protein</fullName>
    </recommendedName>
</protein>